<dbReference type="InterPro" id="IPR050242">
    <property type="entry name" value="JAMM_MPN+_peptidase_M67A"/>
</dbReference>
<sequence length="341" mass="38005">MAAVIDAGERVKEVNIEGLALLKIVKHCHDCLPQMVTGSLLGLVENGVLEVTHAFAFPETRNRDKNMENDSDDVAGGLEGHEYQLEMMRMLREVNVDNNCVGWYQSMYLGIYSTTALLENQFSYQTDLSANAIVVLYDPMQTAHGNLTLKCYRLTDACLEYKKQGKNTYIDPNNIFEPVPVKLTNPGLVRALLADMVVTDGSASGDLLYNVTTGGASLTVNADTTFDRLDLSTNPYLEKHLEYLCTWVDELAAEQQKFQYYTRQLNQRGGNRNNNNNNNKKEEVDDSEGWASSSAPKRMESLLVSNQIRSYCNQMDKFAGGSLGKLFLTSGLHKNEKAAAK</sequence>
<keyword evidence="2 4" id="KW-0396">Initiation factor</keyword>
<feature type="region of interest" description="Disordered" evidence="5">
    <location>
        <begin position="264"/>
        <end position="295"/>
    </location>
</feature>
<dbReference type="InterPro" id="IPR045810">
    <property type="entry name" value="eIF3h_C"/>
</dbReference>
<evidence type="ECO:0000256" key="2">
    <source>
        <dbReference type="ARBA" id="ARBA00022540"/>
    </source>
</evidence>
<dbReference type="GO" id="GO:0033290">
    <property type="term" value="C:eukaryotic 48S preinitiation complex"/>
    <property type="evidence" value="ECO:0007669"/>
    <property type="project" value="UniProtKB-UniRule"/>
</dbReference>
<evidence type="ECO:0000313" key="7">
    <source>
        <dbReference type="EMBL" id="CAB9524902.1"/>
    </source>
</evidence>
<feature type="compositionally biased region" description="Low complexity" evidence="5">
    <location>
        <begin position="266"/>
        <end position="278"/>
    </location>
</feature>
<dbReference type="GO" id="GO:0005852">
    <property type="term" value="C:eukaryotic translation initiation factor 3 complex"/>
    <property type="evidence" value="ECO:0007669"/>
    <property type="project" value="UniProtKB-UniRule"/>
</dbReference>
<dbReference type="GO" id="GO:0008237">
    <property type="term" value="F:metallopeptidase activity"/>
    <property type="evidence" value="ECO:0007669"/>
    <property type="project" value="InterPro"/>
</dbReference>
<dbReference type="GO" id="GO:0001732">
    <property type="term" value="P:formation of cytoplasmic translation initiation complex"/>
    <property type="evidence" value="ECO:0007669"/>
    <property type="project" value="UniProtKB-UniRule"/>
</dbReference>
<dbReference type="EMBL" id="CAICTM010001599">
    <property type="protein sequence ID" value="CAB9524902.1"/>
    <property type="molecule type" value="Genomic_DNA"/>
</dbReference>
<dbReference type="CDD" id="cd08065">
    <property type="entry name" value="MPN_eIF3h"/>
    <property type="match status" value="1"/>
</dbReference>
<evidence type="ECO:0000256" key="5">
    <source>
        <dbReference type="SAM" id="MobiDB-lite"/>
    </source>
</evidence>
<organism evidence="7 8">
    <name type="scientific">Seminavis robusta</name>
    <dbReference type="NCBI Taxonomy" id="568900"/>
    <lineage>
        <taxon>Eukaryota</taxon>
        <taxon>Sar</taxon>
        <taxon>Stramenopiles</taxon>
        <taxon>Ochrophyta</taxon>
        <taxon>Bacillariophyta</taxon>
        <taxon>Bacillariophyceae</taxon>
        <taxon>Bacillariophycidae</taxon>
        <taxon>Naviculales</taxon>
        <taxon>Naviculaceae</taxon>
        <taxon>Seminavis</taxon>
    </lineage>
</organism>
<name>A0A9N8EN67_9STRA</name>
<evidence type="ECO:0000256" key="4">
    <source>
        <dbReference type="HAMAP-Rule" id="MF_03007"/>
    </source>
</evidence>
<comment type="similarity">
    <text evidence="4">Belongs to the eIF-3 subunit H family.</text>
</comment>
<dbReference type="GO" id="GO:0003743">
    <property type="term" value="F:translation initiation factor activity"/>
    <property type="evidence" value="ECO:0007669"/>
    <property type="project" value="UniProtKB-UniRule"/>
</dbReference>
<keyword evidence="1 4" id="KW-0963">Cytoplasm</keyword>
<dbReference type="Gene3D" id="3.40.140.10">
    <property type="entry name" value="Cytidine Deaminase, domain 2"/>
    <property type="match status" value="1"/>
</dbReference>
<evidence type="ECO:0000313" key="8">
    <source>
        <dbReference type="Proteomes" id="UP001153069"/>
    </source>
</evidence>
<keyword evidence="3 4" id="KW-0648">Protein biosynthesis</keyword>
<dbReference type="SMART" id="SM00232">
    <property type="entry name" value="JAB_MPN"/>
    <property type="match status" value="1"/>
</dbReference>
<gene>
    <name evidence="7" type="ORF">SEMRO_1601_G285210.1</name>
</gene>
<dbReference type="GO" id="GO:0016282">
    <property type="term" value="C:eukaryotic 43S preinitiation complex"/>
    <property type="evidence" value="ECO:0007669"/>
    <property type="project" value="UniProtKB-UniRule"/>
</dbReference>
<dbReference type="Pfam" id="PF19445">
    <property type="entry name" value="eIF3h_C"/>
    <property type="match status" value="1"/>
</dbReference>
<feature type="domain" description="MPN" evidence="6">
    <location>
        <begin position="14"/>
        <end position="158"/>
    </location>
</feature>
<dbReference type="OrthoDB" id="10265695at2759"/>
<evidence type="ECO:0000259" key="6">
    <source>
        <dbReference type="PROSITE" id="PS50249"/>
    </source>
</evidence>
<dbReference type="Pfam" id="PF01398">
    <property type="entry name" value="JAB"/>
    <property type="match status" value="1"/>
</dbReference>
<evidence type="ECO:0000256" key="3">
    <source>
        <dbReference type="ARBA" id="ARBA00022917"/>
    </source>
</evidence>
<dbReference type="InterPro" id="IPR037518">
    <property type="entry name" value="MPN"/>
</dbReference>
<dbReference type="AlphaFoldDB" id="A0A9N8EN67"/>
<evidence type="ECO:0000256" key="1">
    <source>
        <dbReference type="ARBA" id="ARBA00022490"/>
    </source>
</evidence>
<dbReference type="PROSITE" id="PS50249">
    <property type="entry name" value="MPN"/>
    <property type="match status" value="1"/>
</dbReference>
<reference evidence="7" key="1">
    <citation type="submission" date="2020-06" db="EMBL/GenBank/DDBJ databases">
        <authorList>
            <consortium name="Plant Systems Biology data submission"/>
        </authorList>
    </citation>
    <scope>NUCLEOTIDE SEQUENCE</scope>
    <source>
        <strain evidence="7">D6</strain>
    </source>
</reference>
<protein>
    <recommendedName>
        <fullName evidence="4">Eukaryotic translation initiation factor 3 subunit H</fullName>
        <shortName evidence="4">eIF3h</shortName>
    </recommendedName>
</protein>
<dbReference type="PANTHER" id="PTHR10410">
    <property type="entry name" value="EUKARYOTIC TRANSLATION INITIATION FACTOR 3 -RELATED"/>
    <property type="match status" value="1"/>
</dbReference>
<keyword evidence="8" id="KW-1185">Reference proteome</keyword>
<comment type="function">
    <text evidence="4">Component of the eukaryotic translation initiation factor 3 (eIF-3) complex, which is involved in protein synthesis of a specialized repertoire of mRNAs and, together with other initiation factors, stimulates binding of mRNA and methionyl-tRNAi to the 40S ribosome. The eIF-3 complex specifically targets and initiates translation of a subset of mRNAs involved in cell proliferation.</text>
</comment>
<proteinExistence type="inferred from homology"/>
<dbReference type="HAMAP" id="MF_03007">
    <property type="entry name" value="eIF3h"/>
    <property type="match status" value="1"/>
</dbReference>
<dbReference type="Proteomes" id="UP001153069">
    <property type="component" value="Unassembled WGS sequence"/>
</dbReference>
<comment type="subcellular location">
    <subcellularLocation>
        <location evidence="4">Cytoplasm</location>
    </subcellularLocation>
</comment>
<accession>A0A9N8EN67</accession>
<dbReference type="InterPro" id="IPR000555">
    <property type="entry name" value="JAMM/MPN+_dom"/>
</dbReference>
<comment type="subunit">
    <text evidence="4">Component of the eukaryotic translation initiation factor 3 (eIF-3) complex.</text>
</comment>
<dbReference type="InterPro" id="IPR027524">
    <property type="entry name" value="eIF3h"/>
</dbReference>
<comment type="caution">
    <text evidence="7">The sequence shown here is derived from an EMBL/GenBank/DDBJ whole genome shotgun (WGS) entry which is preliminary data.</text>
</comment>